<sequence length="322" mass="36143">MLKSFVPWTLFFALLITIAALFKPASKLLISSYASIVLDANVSVDSLEIMNSTLTASIDKKENIVHLKLLNIAPVELQVVYDGDVSVFKKYQPLQGRAHLQADLIYDKTLRELRFKAQSKQLKLQKQIFKDISLYASIKEKNFTMNGSFVAPFTGKTEIKSAGTMSKGLQAQADIDFADRHIHLSSIELTQAKKLSLKSSVFDGEIVAFLENKKLTYHLCHINTKKLLRFAQKHLPLSGYVNVDGVLNLVSMSGNFSASSEELKAYKQILKKLSIDGRNCLKTLDFRLHTQVMKQNVALEGNVDYAKEPKITLFSTQFESES</sequence>
<dbReference type="AlphaFoldDB" id="A0A7C3C4E4"/>
<dbReference type="Proteomes" id="UP000886390">
    <property type="component" value="Unassembled WGS sequence"/>
</dbReference>
<name>A0A7C3C4E4_9BACT</name>
<evidence type="ECO:0008006" key="2">
    <source>
        <dbReference type="Google" id="ProtNLM"/>
    </source>
</evidence>
<gene>
    <name evidence="1" type="ORF">ENJ67_04980</name>
</gene>
<comment type="caution">
    <text evidence="1">The sequence shown here is derived from an EMBL/GenBank/DDBJ whole genome shotgun (WGS) entry which is preliminary data.</text>
</comment>
<accession>A0A7C3C4E4</accession>
<reference evidence="1" key="1">
    <citation type="journal article" date="2020" name="mSystems">
        <title>Genome- and Community-Level Interaction Insights into Carbon Utilization and Element Cycling Functions of Hydrothermarchaeota in Hydrothermal Sediment.</title>
        <authorList>
            <person name="Zhou Z."/>
            <person name="Liu Y."/>
            <person name="Xu W."/>
            <person name="Pan J."/>
            <person name="Luo Z.H."/>
            <person name="Li M."/>
        </authorList>
    </citation>
    <scope>NUCLEOTIDE SEQUENCE [LARGE SCALE GENOMIC DNA]</scope>
    <source>
        <strain evidence="1">HyVt-507</strain>
    </source>
</reference>
<evidence type="ECO:0000313" key="1">
    <source>
        <dbReference type="EMBL" id="HFB54068.1"/>
    </source>
</evidence>
<proteinExistence type="predicted"/>
<organism evidence="1">
    <name type="scientific">Sulfurimonas autotrophica</name>
    <dbReference type="NCBI Taxonomy" id="202747"/>
    <lineage>
        <taxon>Bacteria</taxon>
        <taxon>Pseudomonadati</taxon>
        <taxon>Campylobacterota</taxon>
        <taxon>Epsilonproteobacteria</taxon>
        <taxon>Campylobacterales</taxon>
        <taxon>Sulfurimonadaceae</taxon>
        <taxon>Sulfurimonas</taxon>
    </lineage>
</organism>
<protein>
    <recommendedName>
        <fullName evidence="2">DUF748 domain-containing protein</fullName>
    </recommendedName>
</protein>
<dbReference type="EMBL" id="DRNH01000268">
    <property type="protein sequence ID" value="HFB54068.1"/>
    <property type="molecule type" value="Genomic_DNA"/>
</dbReference>
<feature type="non-terminal residue" evidence="1">
    <location>
        <position position="322"/>
    </location>
</feature>